<proteinExistence type="predicted"/>
<dbReference type="AlphaFoldDB" id="A0A9D4C3W8"/>
<organism evidence="1 2">
    <name type="scientific">Dreissena polymorpha</name>
    <name type="common">Zebra mussel</name>
    <name type="synonym">Mytilus polymorpha</name>
    <dbReference type="NCBI Taxonomy" id="45954"/>
    <lineage>
        <taxon>Eukaryota</taxon>
        <taxon>Metazoa</taxon>
        <taxon>Spiralia</taxon>
        <taxon>Lophotrochozoa</taxon>
        <taxon>Mollusca</taxon>
        <taxon>Bivalvia</taxon>
        <taxon>Autobranchia</taxon>
        <taxon>Heteroconchia</taxon>
        <taxon>Euheterodonta</taxon>
        <taxon>Imparidentia</taxon>
        <taxon>Neoheterodontei</taxon>
        <taxon>Myida</taxon>
        <taxon>Dreissenoidea</taxon>
        <taxon>Dreissenidae</taxon>
        <taxon>Dreissena</taxon>
    </lineage>
</organism>
<keyword evidence="2" id="KW-1185">Reference proteome</keyword>
<dbReference type="Proteomes" id="UP000828390">
    <property type="component" value="Unassembled WGS sequence"/>
</dbReference>
<sequence length="100" mass="11909">MWPVPEKELQDLHEDKHIGKFCYIRTLKLRSNLKVHAYHRTIKKNPLLLLIRPLQMRKNKQKEVLVLGREQPIDITSYKDAAAKDRLWVEQATKMKHIGE</sequence>
<gene>
    <name evidence="1" type="ORF">DPMN_059388</name>
</gene>
<accession>A0A9D4C3W8</accession>
<comment type="caution">
    <text evidence="1">The sequence shown here is derived from an EMBL/GenBank/DDBJ whole genome shotgun (WGS) entry which is preliminary data.</text>
</comment>
<protein>
    <submittedName>
        <fullName evidence="1">Uncharacterized protein</fullName>
    </submittedName>
</protein>
<evidence type="ECO:0000313" key="2">
    <source>
        <dbReference type="Proteomes" id="UP000828390"/>
    </source>
</evidence>
<dbReference type="EMBL" id="JAIWYP010000013">
    <property type="protein sequence ID" value="KAH3716662.1"/>
    <property type="molecule type" value="Genomic_DNA"/>
</dbReference>
<evidence type="ECO:0000313" key="1">
    <source>
        <dbReference type="EMBL" id="KAH3716662.1"/>
    </source>
</evidence>
<name>A0A9D4C3W8_DREPO</name>
<reference evidence="1" key="1">
    <citation type="journal article" date="2019" name="bioRxiv">
        <title>The Genome of the Zebra Mussel, Dreissena polymorpha: A Resource for Invasive Species Research.</title>
        <authorList>
            <person name="McCartney M.A."/>
            <person name="Auch B."/>
            <person name="Kono T."/>
            <person name="Mallez S."/>
            <person name="Zhang Y."/>
            <person name="Obille A."/>
            <person name="Becker A."/>
            <person name="Abrahante J.E."/>
            <person name="Garbe J."/>
            <person name="Badalamenti J.P."/>
            <person name="Herman A."/>
            <person name="Mangelson H."/>
            <person name="Liachko I."/>
            <person name="Sullivan S."/>
            <person name="Sone E.D."/>
            <person name="Koren S."/>
            <person name="Silverstein K.A.T."/>
            <person name="Beckman K.B."/>
            <person name="Gohl D.M."/>
        </authorList>
    </citation>
    <scope>NUCLEOTIDE SEQUENCE</scope>
    <source>
        <strain evidence="1">Duluth1</strain>
        <tissue evidence="1">Whole animal</tissue>
    </source>
</reference>
<reference evidence="1" key="2">
    <citation type="submission" date="2020-11" db="EMBL/GenBank/DDBJ databases">
        <authorList>
            <person name="McCartney M.A."/>
            <person name="Auch B."/>
            <person name="Kono T."/>
            <person name="Mallez S."/>
            <person name="Becker A."/>
            <person name="Gohl D.M."/>
            <person name="Silverstein K.A.T."/>
            <person name="Koren S."/>
            <person name="Bechman K.B."/>
            <person name="Herman A."/>
            <person name="Abrahante J.E."/>
            <person name="Garbe J."/>
        </authorList>
    </citation>
    <scope>NUCLEOTIDE SEQUENCE</scope>
    <source>
        <strain evidence="1">Duluth1</strain>
        <tissue evidence="1">Whole animal</tissue>
    </source>
</reference>